<keyword evidence="4" id="KW-1185">Reference proteome</keyword>
<comment type="caution">
    <text evidence="3">The sequence shown here is derived from an EMBL/GenBank/DDBJ whole genome shotgun (WGS) entry which is preliminary data.</text>
</comment>
<gene>
    <name evidence="3" type="ORF">Q9K01_06850</name>
</gene>
<evidence type="ECO:0000259" key="2">
    <source>
        <dbReference type="Pfam" id="PF00326"/>
    </source>
</evidence>
<evidence type="ECO:0000313" key="3">
    <source>
        <dbReference type="EMBL" id="MDP4539337.1"/>
    </source>
</evidence>
<dbReference type="InterPro" id="IPR001375">
    <property type="entry name" value="Peptidase_S9_cat"/>
</dbReference>
<sequence>MAVVGSFPAPVAAETLEETAARFGIRQTVQQISLSPSGQKIAFIEPGPQGSEILNVIDLAGDGTIEPILTNSEQRADLTRCDWATDQRLVCMIDSVSEGSGVLIGFSRVFAVGPDGSEPVLLTPPNNMRALGYRQDGGSVLALDVPGEDDTVLMTKEFVPERTIGTRLANEASGLGVEEVNVINGRRKKLENPDSDAVDYIADDTGALRMKVRHPKGVGANLGDKQFFYYRDPGESKWNLLSEVTLDAQSAAGFIPVAIDSRRNAAFGFDTVEGYTGVVEVPLDGVGEPSIVMARDDVDVDRLIRIGRQRRVVGASYATEKRAVEYFDAELKTFAAQLQAALPGKPLINIVGANADESRLLIVASSDVDPGMVYLYDRASRELSEVMPVRQHLQDRTMGTMTPTSFPAADGTQIPGYLTLPPGSDGKNLPAIVLPHGGPSARNEWGFDWLVQFFVARGYAVLQPNYRGSSGYGSAWFGRNGFQAWETAIGDVNDAGRWLVAEGIADPDRLAVVGWSYGGYAALQSQVLDPSLYQAVVAIAPVTDLEQLRDDARPYTSSALVDAFIGRGPHVRAGSPAEHADRFAAPVMLFHGTLDQNVAVGQSRLMEKRLKSAGKPVQYVEFDGLDHSLSDSSARADMLEQIDIFLGSRLGD</sequence>
<accession>A0ABT9H7P0</accession>
<dbReference type="GO" id="GO:0016787">
    <property type="term" value="F:hydrolase activity"/>
    <property type="evidence" value="ECO:0007669"/>
    <property type="project" value="UniProtKB-KW"/>
</dbReference>
<dbReference type="EMBL" id="JAVAIL010000002">
    <property type="protein sequence ID" value="MDP4539337.1"/>
    <property type="molecule type" value="Genomic_DNA"/>
</dbReference>
<name>A0ABT9H7P0_9SPHN</name>
<dbReference type="Gene3D" id="3.40.50.1820">
    <property type="entry name" value="alpha/beta hydrolase"/>
    <property type="match status" value="1"/>
</dbReference>
<protein>
    <submittedName>
        <fullName evidence="3">S9 family peptidase</fullName>
        <ecNumber evidence="3">3.4.-.-</ecNumber>
    </submittedName>
</protein>
<proteinExistence type="predicted"/>
<dbReference type="SUPFAM" id="SSF82171">
    <property type="entry name" value="DPP6 N-terminal domain-like"/>
    <property type="match status" value="1"/>
</dbReference>
<evidence type="ECO:0000256" key="1">
    <source>
        <dbReference type="ARBA" id="ARBA00022801"/>
    </source>
</evidence>
<dbReference type="InterPro" id="IPR029058">
    <property type="entry name" value="AB_hydrolase_fold"/>
</dbReference>
<dbReference type="Pfam" id="PF00326">
    <property type="entry name" value="Peptidase_S9"/>
    <property type="match status" value="1"/>
</dbReference>
<organism evidence="3 4">
    <name type="scientific">Qipengyuania benthica</name>
    <dbReference type="NCBI Taxonomy" id="3067651"/>
    <lineage>
        <taxon>Bacteria</taxon>
        <taxon>Pseudomonadati</taxon>
        <taxon>Pseudomonadota</taxon>
        <taxon>Alphaproteobacteria</taxon>
        <taxon>Sphingomonadales</taxon>
        <taxon>Erythrobacteraceae</taxon>
        <taxon>Qipengyuania</taxon>
    </lineage>
</organism>
<dbReference type="PANTHER" id="PTHR42776">
    <property type="entry name" value="SERINE PEPTIDASE S9 FAMILY MEMBER"/>
    <property type="match status" value="1"/>
</dbReference>
<dbReference type="Proteomes" id="UP001235664">
    <property type="component" value="Unassembled WGS sequence"/>
</dbReference>
<keyword evidence="1 3" id="KW-0378">Hydrolase</keyword>
<evidence type="ECO:0000313" key="4">
    <source>
        <dbReference type="Proteomes" id="UP001235664"/>
    </source>
</evidence>
<reference evidence="3 4" key="1">
    <citation type="submission" date="2023-08" db="EMBL/GenBank/DDBJ databases">
        <title>genomic of DY56.</title>
        <authorList>
            <person name="Wang Y."/>
        </authorList>
    </citation>
    <scope>NUCLEOTIDE SEQUENCE [LARGE SCALE GENOMIC DNA]</scope>
    <source>
        <strain evidence="3 4">DY56-A-20</strain>
    </source>
</reference>
<dbReference type="SUPFAM" id="SSF53474">
    <property type="entry name" value="alpha/beta-Hydrolases"/>
    <property type="match status" value="1"/>
</dbReference>
<dbReference type="EC" id="3.4.-.-" evidence="3"/>
<dbReference type="PANTHER" id="PTHR42776:SF27">
    <property type="entry name" value="DIPEPTIDYL PEPTIDASE FAMILY MEMBER 6"/>
    <property type="match status" value="1"/>
</dbReference>
<feature type="domain" description="Peptidase S9 prolyl oligopeptidase catalytic" evidence="2">
    <location>
        <begin position="445"/>
        <end position="650"/>
    </location>
</feature>